<reference evidence="1 2" key="1">
    <citation type="journal article" date="2014" name="Science">
        <title>Plant genetics. Early allopolyploid evolution in the post-Neolithic Brassica napus oilseed genome.</title>
        <authorList>
            <person name="Chalhoub B."/>
            <person name="Denoeud F."/>
            <person name="Liu S."/>
            <person name="Parkin I.A."/>
            <person name="Tang H."/>
            <person name="Wang X."/>
            <person name="Chiquet J."/>
            <person name="Belcram H."/>
            <person name="Tong C."/>
            <person name="Samans B."/>
            <person name="Correa M."/>
            <person name="Da Silva C."/>
            <person name="Just J."/>
            <person name="Falentin C."/>
            <person name="Koh C.S."/>
            <person name="Le Clainche I."/>
            <person name="Bernard M."/>
            <person name="Bento P."/>
            <person name="Noel B."/>
            <person name="Labadie K."/>
            <person name="Alberti A."/>
            <person name="Charles M."/>
            <person name="Arnaud D."/>
            <person name="Guo H."/>
            <person name="Daviaud C."/>
            <person name="Alamery S."/>
            <person name="Jabbari K."/>
            <person name="Zhao M."/>
            <person name="Edger P.P."/>
            <person name="Chelaifa H."/>
            <person name="Tack D."/>
            <person name="Lassalle G."/>
            <person name="Mestiri I."/>
            <person name="Schnel N."/>
            <person name="Le Paslier M.C."/>
            <person name="Fan G."/>
            <person name="Renault V."/>
            <person name="Bayer P.E."/>
            <person name="Golicz A.A."/>
            <person name="Manoli S."/>
            <person name="Lee T.H."/>
            <person name="Thi V.H."/>
            <person name="Chalabi S."/>
            <person name="Hu Q."/>
            <person name="Fan C."/>
            <person name="Tollenaere R."/>
            <person name="Lu Y."/>
            <person name="Battail C."/>
            <person name="Shen J."/>
            <person name="Sidebottom C.H."/>
            <person name="Wang X."/>
            <person name="Canaguier A."/>
            <person name="Chauveau A."/>
            <person name="Berard A."/>
            <person name="Deniot G."/>
            <person name="Guan M."/>
            <person name="Liu Z."/>
            <person name="Sun F."/>
            <person name="Lim Y.P."/>
            <person name="Lyons E."/>
            <person name="Town C.D."/>
            <person name="Bancroft I."/>
            <person name="Wang X."/>
            <person name="Meng J."/>
            <person name="Ma J."/>
            <person name="Pires J.C."/>
            <person name="King G.J."/>
            <person name="Brunel D."/>
            <person name="Delourme R."/>
            <person name="Renard M."/>
            <person name="Aury J.M."/>
            <person name="Adams K.L."/>
            <person name="Batley J."/>
            <person name="Snowdon R.J."/>
            <person name="Tost J."/>
            <person name="Edwards D."/>
            <person name="Zhou Y."/>
            <person name="Hua W."/>
            <person name="Sharpe A.G."/>
            <person name="Paterson A.H."/>
            <person name="Guan C."/>
            <person name="Wincker P."/>
        </authorList>
    </citation>
    <scope>NUCLEOTIDE SEQUENCE [LARGE SCALE GENOMIC DNA]</scope>
    <source>
        <strain evidence="2">cv. Darmor-bzh</strain>
    </source>
</reference>
<dbReference type="PaxDb" id="3708-A0A078FXR7"/>
<dbReference type="InterPro" id="IPR004993">
    <property type="entry name" value="GH3"/>
</dbReference>
<keyword evidence="2" id="KW-1185">Reference proteome</keyword>
<name>A0A078FXR7_BRANA</name>
<accession>A0A078FXR7</accession>
<dbReference type="EMBL" id="LK032080">
    <property type="protein sequence ID" value="CDY17959.1"/>
    <property type="molecule type" value="Genomic_DNA"/>
</dbReference>
<protein>
    <submittedName>
        <fullName evidence="1">BnaC03g30310D protein</fullName>
    </submittedName>
</protein>
<dbReference type="Gramene" id="CDY17959">
    <property type="protein sequence ID" value="CDY17959"/>
    <property type="gene ID" value="GSBRNA2T00002324001"/>
</dbReference>
<sequence length="190" mass="21610">MHADIKIKQYLRGYLHGSCDKELFKKNVPVVSYDDVKPYIERVVNGEPSNVISGKPITRFLLSSGTTAGKQKIFPVNNKFFEDMSFVIALGSFLISKYEMLNRTKPAEHNQTEIKLLLHISIFNFSISGHLCHNSSRRVSWSSSVTAGEPPSSSVAKLHVRLLLRREINTNKFFLHVVLFISSPLCSWWL</sequence>
<proteinExistence type="predicted"/>
<dbReference type="AlphaFoldDB" id="A0A078FXR7"/>
<evidence type="ECO:0000313" key="1">
    <source>
        <dbReference type="EMBL" id="CDY17959.1"/>
    </source>
</evidence>
<evidence type="ECO:0000313" key="2">
    <source>
        <dbReference type="Proteomes" id="UP000028999"/>
    </source>
</evidence>
<dbReference type="PANTHER" id="PTHR31901:SF75">
    <property type="entry name" value="BNAC09G31070D PROTEIN"/>
    <property type="match status" value="1"/>
</dbReference>
<dbReference type="PANTHER" id="PTHR31901">
    <property type="entry name" value="GH3 DOMAIN-CONTAINING PROTEIN"/>
    <property type="match status" value="1"/>
</dbReference>
<dbReference type="OMA" id="SGHLCHN"/>
<dbReference type="Proteomes" id="UP000028999">
    <property type="component" value="Unassembled WGS sequence"/>
</dbReference>
<organism evidence="1 2">
    <name type="scientific">Brassica napus</name>
    <name type="common">Rape</name>
    <dbReference type="NCBI Taxonomy" id="3708"/>
    <lineage>
        <taxon>Eukaryota</taxon>
        <taxon>Viridiplantae</taxon>
        <taxon>Streptophyta</taxon>
        <taxon>Embryophyta</taxon>
        <taxon>Tracheophyta</taxon>
        <taxon>Spermatophyta</taxon>
        <taxon>Magnoliopsida</taxon>
        <taxon>eudicotyledons</taxon>
        <taxon>Gunneridae</taxon>
        <taxon>Pentapetalae</taxon>
        <taxon>rosids</taxon>
        <taxon>malvids</taxon>
        <taxon>Brassicales</taxon>
        <taxon>Brassicaceae</taxon>
        <taxon>Brassiceae</taxon>
        <taxon>Brassica</taxon>
    </lineage>
</organism>
<gene>
    <name evidence="1" type="primary">BnaC03g30310D</name>
    <name evidence="1" type="ORF">GSBRNA2T00002324001</name>
</gene>
<dbReference type="Pfam" id="PF03321">
    <property type="entry name" value="GH3"/>
    <property type="match status" value="1"/>
</dbReference>